<name>A0A1G5KRE5_9BACL</name>
<dbReference type="Proteomes" id="UP000198538">
    <property type="component" value="Unassembled WGS sequence"/>
</dbReference>
<dbReference type="AlphaFoldDB" id="A0A1G5KRE5"/>
<dbReference type="EMBL" id="FMVM01000016">
    <property type="protein sequence ID" value="SCZ02678.1"/>
    <property type="molecule type" value="Genomic_DNA"/>
</dbReference>
<accession>A0A1G5KRE5</accession>
<dbReference type="STRING" id="582692.SAMN05720606_116110"/>
<keyword evidence="1" id="KW-0489">Methyltransferase</keyword>
<keyword evidence="1" id="KW-0808">Transferase</keyword>
<dbReference type="InterPro" id="IPR029063">
    <property type="entry name" value="SAM-dependent_MTases_sf"/>
</dbReference>
<dbReference type="Gene3D" id="3.40.50.12710">
    <property type="match status" value="1"/>
</dbReference>
<gene>
    <name evidence="1" type="ORF">SAMN05720606_116110</name>
</gene>
<dbReference type="Gene3D" id="1.25.40.10">
    <property type="entry name" value="Tetratricopeptide repeat domain"/>
    <property type="match status" value="1"/>
</dbReference>
<protein>
    <submittedName>
        <fullName evidence="1">Putative S-adenosyl-L-methionine-dependent methyltransferase</fullName>
    </submittedName>
</protein>
<evidence type="ECO:0000313" key="2">
    <source>
        <dbReference type="Proteomes" id="UP000198538"/>
    </source>
</evidence>
<dbReference type="SUPFAM" id="SSF48452">
    <property type="entry name" value="TPR-like"/>
    <property type="match status" value="1"/>
</dbReference>
<evidence type="ECO:0000313" key="1">
    <source>
        <dbReference type="EMBL" id="SCZ02678.1"/>
    </source>
</evidence>
<dbReference type="InterPro" id="IPR011990">
    <property type="entry name" value="TPR-like_helical_dom_sf"/>
</dbReference>
<proteinExistence type="predicted"/>
<organism evidence="1 2">
    <name type="scientific">Paenibacillus polysaccharolyticus</name>
    <dbReference type="NCBI Taxonomy" id="582692"/>
    <lineage>
        <taxon>Bacteria</taxon>
        <taxon>Bacillati</taxon>
        <taxon>Bacillota</taxon>
        <taxon>Bacilli</taxon>
        <taxon>Bacillales</taxon>
        <taxon>Paenibacillaceae</taxon>
        <taxon>Paenibacillus</taxon>
    </lineage>
</organism>
<sequence>MMKNEGRYVRFSEAPVWDWQRAYYEQMGLEAWENHQVPQYITSNPFIATAYAEMIFSFLQDLMLKGEQHEMVTIVELGAGAGRLAHQVLNKLCALKEIAGMELPPFRYVMTDLAMENVIAWKEHPSMQTYIEQGVLDFARFDAVRDTALNLVISEKTIRQGDLQQPLLLIANYFFDSIPQDLIYIGEGQVFECDLLVELPQHAVEQNPAEILENMTLKYNYRPAPEYMEETYPYAELISLYRAELEDSHILLPSTGLGCLERLSKLSRSGYVLITADKGDHRLDYWKYAEPPEFAFHGSFSLSANYHAIKAVMEQQGASTYFTAHHYKDLNVGMILMLEEPNRYVNTRLAYHRFVERFGPDDFFSLKEWADLKVEQMNLRQLLAFWRLGGYDAEFLMVSFPRFKELLDDASDEEMFDLQFGIKRMWSSYYAMEHRNQVALISGQLLLEMFMYEEAKMFLEELLTGDPDALTAESDAQHITVLYDLAVCCYELELEQEALVYARRVIQIDPNHEEAAALLDGLEGSLDHNQHMN</sequence>
<dbReference type="InterPro" id="IPR038375">
    <property type="entry name" value="NDUFAF7_sf"/>
</dbReference>
<dbReference type="GO" id="GO:0032259">
    <property type="term" value="P:methylation"/>
    <property type="evidence" value="ECO:0007669"/>
    <property type="project" value="UniProtKB-KW"/>
</dbReference>
<dbReference type="GO" id="GO:0008168">
    <property type="term" value="F:methyltransferase activity"/>
    <property type="evidence" value="ECO:0007669"/>
    <property type="project" value="UniProtKB-KW"/>
</dbReference>
<dbReference type="RefSeq" id="WP_090923722.1">
    <property type="nucleotide sequence ID" value="NZ_FMVM01000016.1"/>
</dbReference>
<dbReference type="SUPFAM" id="SSF53335">
    <property type="entry name" value="S-adenosyl-L-methionine-dependent methyltransferases"/>
    <property type="match status" value="1"/>
</dbReference>
<reference evidence="2" key="1">
    <citation type="submission" date="2016-10" db="EMBL/GenBank/DDBJ databases">
        <authorList>
            <person name="Varghese N."/>
            <person name="Submissions S."/>
        </authorList>
    </citation>
    <scope>NUCLEOTIDE SEQUENCE [LARGE SCALE GENOMIC DNA]</scope>
    <source>
        <strain evidence="2">BL9</strain>
    </source>
</reference>
<keyword evidence="2" id="KW-1185">Reference proteome</keyword>